<proteinExistence type="predicted"/>
<dbReference type="InterPro" id="IPR046172">
    <property type="entry name" value="DUF6174"/>
</dbReference>
<sequence>MSNINKPYLQWAIIIGLLFSGGIAIFTNRALFINSSTHELTAAKKKWEAQNIKHYQATFNYSSHNCQQEVEIKDDKIIAVKKNTCQTIPLHTITNLFTEIESAANGEKCGPNGCACDGPVRIDANYDPKYGYPIQLDFKLKPEQRWQYFDYWKHQFSGSYCTLIGFLGHKVEVSRLTTIR</sequence>
<keyword evidence="1" id="KW-0812">Transmembrane</keyword>
<evidence type="ECO:0000313" key="2">
    <source>
        <dbReference type="EMBL" id="MBD2194804.1"/>
    </source>
</evidence>
<keyword evidence="1" id="KW-1133">Transmembrane helix</keyword>
<dbReference type="Pfam" id="PF19671">
    <property type="entry name" value="DUF6174"/>
    <property type="match status" value="1"/>
</dbReference>
<dbReference type="Proteomes" id="UP000658514">
    <property type="component" value="Unassembled WGS sequence"/>
</dbReference>
<feature type="transmembrane region" description="Helical" evidence="1">
    <location>
        <begin position="7"/>
        <end position="26"/>
    </location>
</feature>
<dbReference type="EMBL" id="JACJQH010000005">
    <property type="protein sequence ID" value="MBD2194804.1"/>
    <property type="molecule type" value="Genomic_DNA"/>
</dbReference>
<protein>
    <submittedName>
        <fullName evidence="2">Uncharacterized protein</fullName>
    </submittedName>
</protein>
<keyword evidence="3" id="KW-1185">Reference proteome</keyword>
<organism evidence="2 3">
    <name type="scientific">Calothrix parietina FACHB-288</name>
    <dbReference type="NCBI Taxonomy" id="2692896"/>
    <lineage>
        <taxon>Bacteria</taxon>
        <taxon>Bacillati</taxon>
        <taxon>Cyanobacteriota</taxon>
        <taxon>Cyanophyceae</taxon>
        <taxon>Nostocales</taxon>
        <taxon>Calotrichaceae</taxon>
        <taxon>Calothrix</taxon>
    </lineage>
</organism>
<dbReference type="RefSeq" id="WP_190550047.1">
    <property type="nucleotide sequence ID" value="NZ_CAWPNO010000084.1"/>
</dbReference>
<accession>A0ABR8A4N8</accession>
<gene>
    <name evidence="2" type="ORF">H6G24_04745</name>
</gene>
<name>A0ABR8A4N8_9CYAN</name>
<comment type="caution">
    <text evidence="2">The sequence shown here is derived from an EMBL/GenBank/DDBJ whole genome shotgun (WGS) entry which is preliminary data.</text>
</comment>
<evidence type="ECO:0000256" key="1">
    <source>
        <dbReference type="SAM" id="Phobius"/>
    </source>
</evidence>
<evidence type="ECO:0000313" key="3">
    <source>
        <dbReference type="Proteomes" id="UP000658514"/>
    </source>
</evidence>
<reference evidence="2 3" key="1">
    <citation type="journal article" date="2020" name="ISME J.">
        <title>Comparative genomics reveals insights into cyanobacterial evolution and habitat adaptation.</title>
        <authorList>
            <person name="Chen M.Y."/>
            <person name="Teng W.K."/>
            <person name="Zhao L."/>
            <person name="Hu C.X."/>
            <person name="Zhou Y.K."/>
            <person name="Han B.P."/>
            <person name="Song L.R."/>
            <person name="Shu W.S."/>
        </authorList>
    </citation>
    <scope>NUCLEOTIDE SEQUENCE [LARGE SCALE GENOMIC DNA]</scope>
    <source>
        <strain evidence="2 3">FACHB-288</strain>
    </source>
</reference>
<keyword evidence="1" id="KW-0472">Membrane</keyword>